<dbReference type="Proteomes" id="UP001303473">
    <property type="component" value="Unassembled WGS sequence"/>
</dbReference>
<reference evidence="2" key="1">
    <citation type="journal article" date="2023" name="Mol. Phylogenet. Evol.">
        <title>Genome-scale phylogeny and comparative genomics of the fungal order Sordariales.</title>
        <authorList>
            <person name="Hensen N."/>
            <person name="Bonometti L."/>
            <person name="Westerberg I."/>
            <person name="Brannstrom I.O."/>
            <person name="Guillou S."/>
            <person name="Cros-Aarteil S."/>
            <person name="Calhoun S."/>
            <person name="Haridas S."/>
            <person name="Kuo A."/>
            <person name="Mondo S."/>
            <person name="Pangilinan J."/>
            <person name="Riley R."/>
            <person name="LaButti K."/>
            <person name="Andreopoulos B."/>
            <person name="Lipzen A."/>
            <person name="Chen C."/>
            <person name="Yan M."/>
            <person name="Daum C."/>
            <person name="Ng V."/>
            <person name="Clum A."/>
            <person name="Steindorff A."/>
            <person name="Ohm R.A."/>
            <person name="Martin F."/>
            <person name="Silar P."/>
            <person name="Natvig D.O."/>
            <person name="Lalanne C."/>
            <person name="Gautier V."/>
            <person name="Ament-Velasquez S.L."/>
            <person name="Kruys A."/>
            <person name="Hutchinson M.I."/>
            <person name="Powell A.J."/>
            <person name="Barry K."/>
            <person name="Miller A.N."/>
            <person name="Grigoriev I.V."/>
            <person name="Debuchy R."/>
            <person name="Gladieux P."/>
            <person name="Hiltunen Thoren M."/>
            <person name="Johannesson H."/>
        </authorList>
    </citation>
    <scope>NUCLEOTIDE SEQUENCE [LARGE SCALE GENOMIC DNA]</scope>
    <source>
        <strain evidence="2">CBS 340.73</strain>
    </source>
</reference>
<accession>A0AAN6S0T9</accession>
<keyword evidence="2" id="KW-1185">Reference proteome</keyword>
<comment type="caution">
    <text evidence="1">The sequence shown here is derived from an EMBL/GenBank/DDBJ whole genome shotgun (WGS) entry which is preliminary data.</text>
</comment>
<organism evidence="1 2">
    <name type="scientific">Diplogelasinospora grovesii</name>
    <dbReference type="NCBI Taxonomy" id="303347"/>
    <lineage>
        <taxon>Eukaryota</taxon>
        <taxon>Fungi</taxon>
        <taxon>Dikarya</taxon>
        <taxon>Ascomycota</taxon>
        <taxon>Pezizomycotina</taxon>
        <taxon>Sordariomycetes</taxon>
        <taxon>Sordariomycetidae</taxon>
        <taxon>Sordariales</taxon>
        <taxon>Diplogelasinosporaceae</taxon>
        <taxon>Diplogelasinospora</taxon>
    </lineage>
</organism>
<gene>
    <name evidence="1" type="ORF">QBC46DRAFT_421782</name>
</gene>
<sequence>MSTDSGCRQLIPGCICAARTLHLTAARPPRFPKHMQDAVPLRLVTILAAPAFEPGQGQVVAAGVLWRKGYFDSLKSLSHEPPGIHECPCATWMHPIRIQRYEVLQFPTNFLLIWPLTLVPTIIIVTKRYRAGFAAKPRSLAHPTSVTVKFTPSATASPPFHIHATIWCIQGLAGMLRIDHIPFWEGGVFLAVRDIDPVET</sequence>
<name>A0AAN6S0T9_9PEZI</name>
<dbReference type="EMBL" id="MU853913">
    <property type="protein sequence ID" value="KAK3935646.1"/>
    <property type="molecule type" value="Genomic_DNA"/>
</dbReference>
<evidence type="ECO:0000313" key="1">
    <source>
        <dbReference type="EMBL" id="KAK3935646.1"/>
    </source>
</evidence>
<dbReference type="AlphaFoldDB" id="A0AAN6S0T9"/>
<protein>
    <submittedName>
        <fullName evidence="1">Uncharacterized protein</fullName>
    </submittedName>
</protein>
<proteinExistence type="predicted"/>
<evidence type="ECO:0000313" key="2">
    <source>
        <dbReference type="Proteomes" id="UP001303473"/>
    </source>
</evidence>